<dbReference type="EMBL" id="BKCJ011867339">
    <property type="protein sequence ID" value="GFD59620.1"/>
    <property type="molecule type" value="Genomic_DNA"/>
</dbReference>
<dbReference type="AlphaFoldDB" id="A0A699XMZ8"/>
<gene>
    <name evidence="2" type="ORF">Tci_931589</name>
</gene>
<feature type="compositionally biased region" description="Basic residues" evidence="1">
    <location>
        <begin position="56"/>
        <end position="66"/>
    </location>
</feature>
<reference evidence="2" key="1">
    <citation type="journal article" date="2019" name="Sci. Rep.">
        <title>Draft genome of Tanacetum cinerariifolium, the natural source of mosquito coil.</title>
        <authorList>
            <person name="Yamashiro T."/>
            <person name="Shiraishi A."/>
            <person name="Satake H."/>
            <person name="Nakayama K."/>
        </authorList>
    </citation>
    <scope>NUCLEOTIDE SEQUENCE</scope>
</reference>
<feature type="region of interest" description="Disordered" evidence="1">
    <location>
        <begin position="52"/>
        <end position="82"/>
    </location>
</feature>
<comment type="caution">
    <text evidence="2">The sequence shown here is derived from an EMBL/GenBank/DDBJ whole genome shotgun (WGS) entry which is preliminary data.</text>
</comment>
<sequence length="82" mass="7940">VYGPAACCPALDSLAPLRWLADTGATVCGAAGGAGASGAVPPLSRVSAAGLGGRSVAHRRGPRVRHTVSDLLRPAPTAAASP</sequence>
<feature type="non-terminal residue" evidence="2">
    <location>
        <position position="1"/>
    </location>
</feature>
<protein>
    <submittedName>
        <fullName evidence="2">Uncharacterized protein</fullName>
    </submittedName>
</protein>
<proteinExistence type="predicted"/>
<evidence type="ECO:0000256" key="1">
    <source>
        <dbReference type="SAM" id="MobiDB-lite"/>
    </source>
</evidence>
<name>A0A699XMZ8_TANCI</name>
<feature type="non-terminal residue" evidence="2">
    <location>
        <position position="82"/>
    </location>
</feature>
<organism evidence="2">
    <name type="scientific">Tanacetum cinerariifolium</name>
    <name type="common">Dalmatian daisy</name>
    <name type="synonym">Chrysanthemum cinerariifolium</name>
    <dbReference type="NCBI Taxonomy" id="118510"/>
    <lineage>
        <taxon>Eukaryota</taxon>
        <taxon>Viridiplantae</taxon>
        <taxon>Streptophyta</taxon>
        <taxon>Embryophyta</taxon>
        <taxon>Tracheophyta</taxon>
        <taxon>Spermatophyta</taxon>
        <taxon>Magnoliopsida</taxon>
        <taxon>eudicotyledons</taxon>
        <taxon>Gunneridae</taxon>
        <taxon>Pentapetalae</taxon>
        <taxon>asterids</taxon>
        <taxon>campanulids</taxon>
        <taxon>Asterales</taxon>
        <taxon>Asteraceae</taxon>
        <taxon>Asteroideae</taxon>
        <taxon>Anthemideae</taxon>
        <taxon>Anthemidinae</taxon>
        <taxon>Tanacetum</taxon>
    </lineage>
</organism>
<evidence type="ECO:0000313" key="2">
    <source>
        <dbReference type="EMBL" id="GFD59620.1"/>
    </source>
</evidence>
<accession>A0A699XMZ8</accession>